<dbReference type="PROSITE" id="PS50088">
    <property type="entry name" value="ANK_REPEAT"/>
    <property type="match status" value="1"/>
</dbReference>
<feature type="non-terminal residue" evidence="4">
    <location>
        <position position="1"/>
    </location>
</feature>
<organism evidence="4 5">
    <name type="scientific">Hyaloscypha variabilis (strain UAMH 11265 / GT02V1 / F)</name>
    <name type="common">Meliniomyces variabilis</name>
    <dbReference type="NCBI Taxonomy" id="1149755"/>
    <lineage>
        <taxon>Eukaryota</taxon>
        <taxon>Fungi</taxon>
        <taxon>Dikarya</taxon>
        <taxon>Ascomycota</taxon>
        <taxon>Pezizomycotina</taxon>
        <taxon>Leotiomycetes</taxon>
        <taxon>Helotiales</taxon>
        <taxon>Hyaloscyphaceae</taxon>
        <taxon>Hyaloscypha</taxon>
        <taxon>Hyaloscypha variabilis</taxon>
    </lineage>
</organism>
<dbReference type="Pfam" id="PF12796">
    <property type="entry name" value="Ank_2"/>
    <property type="match status" value="1"/>
</dbReference>
<evidence type="ECO:0000313" key="5">
    <source>
        <dbReference type="Proteomes" id="UP000235786"/>
    </source>
</evidence>
<dbReference type="AlphaFoldDB" id="A0A2J6QRC2"/>
<dbReference type="PANTHER" id="PTHR24171">
    <property type="entry name" value="ANKYRIN REPEAT DOMAIN-CONTAINING PROTEIN 39-RELATED"/>
    <property type="match status" value="1"/>
</dbReference>
<keyword evidence="1" id="KW-0677">Repeat</keyword>
<dbReference type="EMBL" id="KZ613985">
    <property type="protein sequence ID" value="PMD28810.1"/>
    <property type="molecule type" value="Genomic_DNA"/>
</dbReference>
<accession>A0A2J6QRC2</accession>
<sequence>DVNTLDNEKYNALHAASLWGAYGTIKALLEAGSDMGNDKKDEWTPLTMVVDEGYVKSARLLVENKANVEIEGIDGKTPLRYAALRESLELCKLLIE</sequence>
<protein>
    <submittedName>
        <fullName evidence="4">Ankyrin</fullName>
    </submittedName>
</protein>
<proteinExistence type="predicted"/>
<name>A0A2J6QRC2_HYAVF</name>
<dbReference type="Gene3D" id="1.25.40.20">
    <property type="entry name" value="Ankyrin repeat-containing domain"/>
    <property type="match status" value="1"/>
</dbReference>
<evidence type="ECO:0000256" key="3">
    <source>
        <dbReference type="PROSITE-ProRule" id="PRU00023"/>
    </source>
</evidence>
<dbReference type="STRING" id="1149755.A0A2J6QRC2"/>
<keyword evidence="2 3" id="KW-0040">ANK repeat</keyword>
<dbReference type="PROSITE" id="PS50297">
    <property type="entry name" value="ANK_REP_REGION"/>
    <property type="match status" value="1"/>
</dbReference>
<evidence type="ECO:0000256" key="2">
    <source>
        <dbReference type="ARBA" id="ARBA00023043"/>
    </source>
</evidence>
<dbReference type="InterPro" id="IPR002110">
    <property type="entry name" value="Ankyrin_rpt"/>
</dbReference>
<gene>
    <name evidence="4" type="ORF">L207DRAFT_381742</name>
</gene>
<evidence type="ECO:0000256" key="1">
    <source>
        <dbReference type="ARBA" id="ARBA00022737"/>
    </source>
</evidence>
<dbReference type="OrthoDB" id="20872at2759"/>
<reference evidence="4 5" key="1">
    <citation type="submission" date="2016-04" db="EMBL/GenBank/DDBJ databases">
        <title>A degradative enzymes factory behind the ericoid mycorrhizal symbiosis.</title>
        <authorList>
            <consortium name="DOE Joint Genome Institute"/>
            <person name="Martino E."/>
            <person name="Morin E."/>
            <person name="Grelet G."/>
            <person name="Kuo A."/>
            <person name="Kohler A."/>
            <person name="Daghino S."/>
            <person name="Barry K."/>
            <person name="Choi C."/>
            <person name="Cichocki N."/>
            <person name="Clum A."/>
            <person name="Copeland A."/>
            <person name="Hainaut M."/>
            <person name="Haridas S."/>
            <person name="Labutti K."/>
            <person name="Lindquist E."/>
            <person name="Lipzen A."/>
            <person name="Khouja H.-R."/>
            <person name="Murat C."/>
            <person name="Ohm R."/>
            <person name="Olson A."/>
            <person name="Spatafora J."/>
            <person name="Veneault-Fourrey C."/>
            <person name="Henrissat B."/>
            <person name="Grigoriev I."/>
            <person name="Martin F."/>
            <person name="Perotto S."/>
        </authorList>
    </citation>
    <scope>NUCLEOTIDE SEQUENCE [LARGE SCALE GENOMIC DNA]</scope>
    <source>
        <strain evidence="4 5">F</strain>
    </source>
</reference>
<dbReference type="SUPFAM" id="SSF48403">
    <property type="entry name" value="Ankyrin repeat"/>
    <property type="match status" value="1"/>
</dbReference>
<dbReference type="SMART" id="SM00248">
    <property type="entry name" value="ANK"/>
    <property type="match status" value="2"/>
</dbReference>
<feature type="non-terminal residue" evidence="4">
    <location>
        <position position="96"/>
    </location>
</feature>
<dbReference type="InterPro" id="IPR036770">
    <property type="entry name" value="Ankyrin_rpt-contain_sf"/>
</dbReference>
<feature type="repeat" description="ANK" evidence="3">
    <location>
        <begin position="74"/>
        <end position="96"/>
    </location>
</feature>
<keyword evidence="5" id="KW-1185">Reference proteome</keyword>
<evidence type="ECO:0000313" key="4">
    <source>
        <dbReference type="EMBL" id="PMD28810.1"/>
    </source>
</evidence>
<dbReference type="Proteomes" id="UP000235786">
    <property type="component" value="Unassembled WGS sequence"/>
</dbReference>